<evidence type="ECO:0000259" key="1">
    <source>
        <dbReference type="Pfam" id="PF04071"/>
    </source>
</evidence>
<keyword evidence="3" id="KW-1185">Reference proteome</keyword>
<proteinExistence type="predicted"/>
<dbReference type="eggNOG" id="COG2158">
    <property type="taxonomic scope" value="Bacteria"/>
</dbReference>
<dbReference type="HOGENOM" id="CLU_164613_1_0_7"/>
<dbReference type="RefSeq" id="WP_015750531.1">
    <property type="nucleotide sequence ID" value="NC_013223.1"/>
</dbReference>
<reference evidence="3" key="1">
    <citation type="submission" date="2009-09" db="EMBL/GenBank/DDBJ databases">
        <title>The complete chromosome of Desulfohalobium retbaense DSM 5692.</title>
        <authorList>
            <consortium name="US DOE Joint Genome Institute (JGI-PGF)"/>
            <person name="Lucas S."/>
            <person name="Copeland A."/>
            <person name="Lapidus A."/>
            <person name="Glavina del Rio T."/>
            <person name="Dalin E."/>
            <person name="Tice H."/>
            <person name="Bruce D."/>
            <person name="Goodwin L."/>
            <person name="Pitluck S."/>
            <person name="Kyrpides N."/>
            <person name="Mavromatis K."/>
            <person name="Ivanova N."/>
            <person name="Mikhailova N."/>
            <person name="Munk A.C."/>
            <person name="Brettin T."/>
            <person name="Detter J.C."/>
            <person name="Han C."/>
            <person name="Tapia R."/>
            <person name="Larimer F."/>
            <person name="Land M."/>
            <person name="Hauser L."/>
            <person name="Markowitz V."/>
            <person name="Cheng J.-F."/>
            <person name="Hugenholtz P."/>
            <person name="Woyke T."/>
            <person name="Wu D."/>
            <person name="Spring S."/>
            <person name="Klenk H.-P."/>
            <person name="Eisen J.A."/>
        </authorList>
    </citation>
    <scope>NUCLEOTIDE SEQUENCE [LARGE SCALE GENOMIC DNA]</scope>
    <source>
        <strain evidence="3">DSM 5692</strain>
    </source>
</reference>
<reference evidence="2 3" key="2">
    <citation type="journal article" date="2010" name="Stand. Genomic Sci.">
        <title>Complete genome sequence of Desulfohalobium retbaense type strain (HR(100)).</title>
        <authorList>
            <person name="Spring S."/>
            <person name="Nolan M."/>
            <person name="Lapidus A."/>
            <person name="Glavina Del Rio T."/>
            <person name="Copeland A."/>
            <person name="Tice H."/>
            <person name="Cheng J.F."/>
            <person name="Lucas S."/>
            <person name="Land M."/>
            <person name="Chen F."/>
            <person name="Bruce D."/>
            <person name="Goodwin L."/>
            <person name="Pitluck S."/>
            <person name="Ivanova N."/>
            <person name="Mavromatis K."/>
            <person name="Mikhailova N."/>
            <person name="Pati A."/>
            <person name="Chen A."/>
            <person name="Palaniappan K."/>
            <person name="Hauser L."/>
            <person name="Chang Y.J."/>
            <person name="Jeffries C.D."/>
            <person name="Munk C."/>
            <person name="Kiss H."/>
            <person name="Chain P."/>
            <person name="Han C."/>
            <person name="Brettin T."/>
            <person name="Detter J.C."/>
            <person name="Schuler E."/>
            <person name="Goker M."/>
            <person name="Rohde M."/>
            <person name="Bristow J."/>
            <person name="Eisen J.A."/>
            <person name="Markowitz V."/>
            <person name="Hugenholtz P."/>
            <person name="Kyrpides N.C."/>
            <person name="Klenk H.P."/>
        </authorList>
    </citation>
    <scope>NUCLEOTIDE SEQUENCE [LARGE SCALE GENOMIC DNA]</scope>
    <source>
        <strain evidence="2 3">DSM 5692</strain>
    </source>
</reference>
<dbReference type="InterPro" id="IPR007212">
    <property type="entry name" value="Zf-like"/>
</dbReference>
<dbReference type="OrthoDB" id="9799337at2"/>
<name>C8WZ97_DESRD</name>
<dbReference type="Proteomes" id="UP000001052">
    <property type="component" value="Chromosome"/>
</dbReference>
<dbReference type="KEGG" id="drt:Dret_0070"/>
<protein>
    <submittedName>
        <fullName evidence="2">Cysteine-rich small domain protein</fullName>
    </submittedName>
</protein>
<dbReference type="AlphaFoldDB" id="C8WZ97"/>
<evidence type="ECO:0000313" key="2">
    <source>
        <dbReference type="EMBL" id="ACV67372.1"/>
    </source>
</evidence>
<dbReference type="Pfam" id="PF04071">
    <property type="entry name" value="zf-like"/>
    <property type="match status" value="1"/>
</dbReference>
<accession>C8WZ97</accession>
<dbReference type="EMBL" id="CP001734">
    <property type="protein sequence ID" value="ACV67372.1"/>
    <property type="molecule type" value="Genomic_DNA"/>
</dbReference>
<gene>
    <name evidence="2" type="ordered locus">Dret_0070</name>
</gene>
<feature type="domain" description="Cysteine-rich small" evidence="1">
    <location>
        <begin position="13"/>
        <end position="91"/>
    </location>
</feature>
<sequence length="95" mass="10861">MRDVLCPLGTHDFNQNRQCQYFPCHPGADPETFNCKHCYCPLYFIYWTDCGGTFRILGNGVKDCSACLLPHEPGGHEYILEKLREYFALVKPAEG</sequence>
<organism evidence="2 3">
    <name type="scientific">Desulfohalobium retbaense (strain ATCC 49708 / DSM 5692 / JCM 16813 / HR100)</name>
    <dbReference type="NCBI Taxonomy" id="485915"/>
    <lineage>
        <taxon>Bacteria</taxon>
        <taxon>Pseudomonadati</taxon>
        <taxon>Thermodesulfobacteriota</taxon>
        <taxon>Desulfovibrionia</taxon>
        <taxon>Desulfovibrionales</taxon>
        <taxon>Desulfohalobiaceae</taxon>
        <taxon>Desulfohalobium</taxon>
    </lineage>
</organism>
<evidence type="ECO:0000313" key="3">
    <source>
        <dbReference type="Proteomes" id="UP000001052"/>
    </source>
</evidence>